<reference evidence="2 3" key="1">
    <citation type="submission" date="2019-03" db="EMBL/GenBank/DDBJ databases">
        <title>Metabolic potential of uncultured bacteria and archaea associated with petroleum seepage in deep-sea sediments.</title>
        <authorList>
            <person name="Dong X."/>
            <person name="Hubert C."/>
        </authorList>
    </citation>
    <scope>NUCLEOTIDE SEQUENCE [LARGE SCALE GENOMIC DNA]</scope>
    <source>
        <strain evidence="2">E29_bin52</strain>
    </source>
</reference>
<organism evidence="2 3">
    <name type="scientific">Aerophobetes bacterium</name>
    <dbReference type="NCBI Taxonomy" id="2030807"/>
    <lineage>
        <taxon>Bacteria</taxon>
        <taxon>Candidatus Aerophobota</taxon>
    </lineage>
</organism>
<sequence length="398" mass="45094">MAGCSIFTIMNARSISRKLGPFSLLPDLYYEQKTGVVTIKGDRRTIRIHLKNGLLVHAEGLDVDTLFLRKIARGKGLTSDHLDELMELKKNDPHSLGKTLIERRLISPSGWNKFLHLRARSHLAAALQMDRADLDFRESSLRIPPEISVNRDFLQLLLETLRKMRNPALFKKSVPGAHACFNPGPKKRDAATQVPLTPTETRVFSLIDGRRTAGDISSVTGLGLDELSHILCLLSFLDLITPVQEEGEAKAGVAYIEIINLYLDFYKILETNFVREVGREFEVILARCTEELTGPSAKLFQGIDLRGEPQDKIASKIYDRFSDLMTSGESSLILSTSFNKLVYLLIMRMKKTLGIGITADTLNEMLQMVSYVRKYRRDAEMINYMRENLEDYLRQIQS</sequence>
<dbReference type="EMBL" id="SOIZ01000254">
    <property type="protein sequence ID" value="TET61289.1"/>
    <property type="molecule type" value="Genomic_DNA"/>
</dbReference>
<evidence type="ECO:0000259" key="1">
    <source>
        <dbReference type="Pfam" id="PF14332"/>
    </source>
</evidence>
<dbReference type="Pfam" id="PF14332">
    <property type="entry name" value="DUF4388"/>
    <property type="match status" value="1"/>
</dbReference>
<feature type="domain" description="PatA-like N-terminal" evidence="1">
    <location>
        <begin position="21"/>
        <end position="165"/>
    </location>
</feature>
<gene>
    <name evidence="2" type="ORF">E3J48_05745</name>
</gene>
<accession>A0A523W384</accession>
<proteinExistence type="predicted"/>
<dbReference type="InterPro" id="IPR025497">
    <property type="entry name" value="PatA-like_N"/>
</dbReference>
<protein>
    <submittedName>
        <fullName evidence="2">DUF4388 domain-containing protein</fullName>
    </submittedName>
</protein>
<comment type="caution">
    <text evidence="2">The sequence shown here is derived from an EMBL/GenBank/DDBJ whole genome shotgun (WGS) entry which is preliminary data.</text>
</comment>
<evidence type="ECO:0000313" key="3">
    <source>
        <dbReference type="Proteomes" id="UP000319130"/>
    </source>
</evidence>
<name>A0A523W384_UNCAE</name>
<evidence type="ECO:0000313" key="2">
    <source>
        <dbReference type="EMBL" id="TET61289.1"/>
    </source>
</evidence>
<dbReference type="Proteomes" id="UP000319130">
    <property type="component" value="Unassembled WGS sequence"/>
</dbReference>
<dbReference type="AlphaFoldDB" id="A0A523W384"/>